<feature type="repeat" description="PPR" evidence="3">
    <location>
        <begin position="481"/>
        <end position="511"/>
    </location>
</feature>
<feature type="repeat" description="PPR" evidence="3">
    <location>
        <begin position="512"/>
        <end position="546"/>
    </location>
</feature>
<protein>
    <recommendedName>
        <fullName evidence="4">DYW domain-containing protein</fullName>
    </recommendedName>
</protein>
<dbReference type="GO" id="GO:0009451">
    <property type="term" value="P:RNA modification"/>
    <property type="evidence" value="ECO:0007669"/>
    <property type="project" value="InterPro"/>
</dbReference>
<evidence type="ECO:0000313" key="6">
    <source>
        <dbReference type="Proteomes" id="UP000594263"/>
    </source>
</evidence>
<dbReference type="InterPro" id="IPR011990">
    <property type="entry name" value="TPR-like_helical_dom_sf"/>
</dbReference>
<dbReference type="InterPro" id="IPR032867">
    <property type="entry name" value="DYW_dom"/>
</dbReference>
<comment type="similarity">
    <text evidence="1">Belongs to the PPR family. PCMP-H subfamily.</text>
</comment>
<reference evidence="5" key="1">
    <citation type="submission" date="2021-01" db="UniProtKB">
        <authorList>
            <consortium name="EnsemblPlants"/>
        </authorList>
    </citation>
    <scope>IDENTIFICATION</scope>
</reference>
<dbReference type="AlphaFoldDB" id="A0A7N0T0J4"/>
<dbReference type="Pfam" id="PF12854">
    <property type="entry name" value="PPR_1"/>
    <property type="match status" value="1"/>
</dbReference>
<dbReference type="Pfam" id="PF20431">
    <property type="entry name" value="E_motif"/>
    <property type="match status" value="1"/>
</dbReference>
<accession>A0A7N0T0J4</accession>
<dbReference type="FunFam" id="1.25.40.10:FF:001404">
    <property type="entry name" value="Putative pentatricopeptide repeat-containing protein"/>
    <property type="match status" value="1"/>
</dbReference>
<dbReference type="PANTHER" id="PTHR47926:SF475">
    <property type="entry name" value="DYW DOMAIN-CONTAINING PROTEIN"/>
    <property type="match status" value="1"/>
</dbReference>
<dbReference type="Pfam" id="PF13041">
    <property type="entry name" value="PPR_2"/>
    <property type="match status" value="3"/>
</dbReference>
<feature type="repeat" description="PPR" evidence="3">
    <location>
        <begin position="178"/>
        <end position="208"/>
    </location>
</feature>
<feature type="repeat" description="PPR" evidence="3">
    <location>
        <begin position="583"/>
        <end position="613"/>
    </location>
</feature>
<feature type="repeat" description="PPR" evidence="3">
    <location>
        <begin position="111"/>
        <end position="145"/>
    </location>
</feature>
<keyword evidence="2" id="KW-0677">Repeat</keyword>
<dbReference type="FunFam" id="1.25.40.10:FF:000227">
    <property type="entry name" value="Pentatricopeptide repeat-containing protein At3g13880"/>
    <property type="match status" value="1"/>
</dbReference>
<dbReference type="PROSITE" id="PS51375">
    <property type="entry name" value="PPR"/>
    <property type="match status" value="8"/>
</dbReference>
<dbReference type="PANTHER" id="PTHR47926">
    <property type="entry name" value="PENTATRICOPEPTIDE REPEAT-CONTAINING PROTEIN"/>
    <property type="match status" value="1"/>
</dbReference>
<dbReference type="FunFam" id="1.25.40.10:FF:000285">
    <property type="entry name" value="Pentatricopeptide repeat-containing protein, chloroplastic"/>
    <property type="match status" value="1"/>
</dbReference>
<dbReference type="FunFam" id="1.25.40.10:FF:000031">
    <property type="entry name" value="Pentatricopeptide repeat-containing protein mitochondrial"/>
    <property type="match status" value="1"/>
</dbReference>
<feature type="domain" description="DYW" evidence="4">
    <location>
        <begin position="727"/>
        <end position="819"/>
    </location>
</feature>
<dbReference type="InterPro" id="IPR046960">
    <property type="entry name" value="PPR_At4g14850-like_plant"/>
</dbReference>
<dbReference type="Proteomes" id="UP000594263">
    <property type="component" value="Unplaced"/>
</dbReference>
<dbReference type="GO" id="GO:0003723">
    <property type="term" value="F:RNA binding"/>
    <property type="evidence" value="ECO:0007669"/>
    <property type="project" value="InterPro"/>
</dbReference>
<dbReference type="OMA" id="SWVEIKH"/>
<feature type="repeat" description="PPR" evidence="3">
    <location>
        <begin position="310"/>
        <end position="344"/>
    </location>
</feature>
<dbReference type="InterPro" id="IPR002885">
    <property type="entry name" value="PPR_rpt"/>
</dbReference>
<dbReference type="Gramene" id="Kaladp0016s0325.1.v1.1">
    <property type="protein sequence ID" value="Kaladp0016s0325.1.v1.1.CDS.1"/>
    <property type="gene ID" value="Kaladp0016s0325.v1.1"/>
</dbReference>
<evidence type="ECO:0000313" key="5">
    <source>
        <dbReference type="EnsemblPlants" id="Kaladp0016s0325.1.v1.1.CDS.1"/>
    </source>
</evidence>
<dbReference type="InterPro" id="IPR046848">
    <property type="entry name" value="E_motif"/>
</dbReference>
<sequence length="819" mass="92034">MRKKVCLRMAVQAYRANALKSFSFQSARPLAGPGNVIDAAIVKTGFDPAICRSNFHLTHLLRRGDFRSARHVFDQMPNRNIVSSNMMISGYVKSGDLSAARDFLYCMDERSAVSWTVLMAGHCGRGEFSEAFELLVEMVRWGTGPDHVTFVTLLSQCCGESYVVQLHNLVVKLGFCSTLYVCNSLVDAYCKVCRLDLALQMFDEMPERDAVSFNALITGHYKEGLSAEAVELFSEMQRLGLRPSEFSFAAILCAGIGLDDMVFGQQVHSFVTKTNHVWNVFVGNALLDYYSKHDCAENVRKLFEEMTELDGISYNVVISSHAWDGDYDKSISLFKELQSTGFERRQFPFSTMLSIAASTFDLRLGKEIHTQAILTTADFEIQVGNALVDMYAKCGRFKEAELIFVALAHRSSVPWTAMISAYVQKGLPEQGLRMFVEMQRARVSADQATFASALKASANLALPSLGKQFHSFITRSGFMSNVFSGSALLDMYAKCGSLKDALSVFREMPTRNTVSWNALISAYAQNGEGDMSIRLFEDMVRSGKSPDSVSLLTVLTACSHRGLVEKGLEYFNSMASVYRVEVRREHYACMVDILCRSGRFDEAEKLMKEMPFEPDEILWTAVLNSCRIHKNQHLAKKAASNLFNMELRDAAAYVNMSNIYAEAGQWDNVGEVKKAMRDRRIKKVPAYSWVEINHRVHTFSANDRTHAQIDKIREKIDALTDQMNKEGYRADTSCALHNEDEDLRADSLKYHSERLAIAFALISTPEGSPILIMKNLRACTDCHTAIKAISKIVKRNITVRDSNRFHHFNDGVCSCGDYW</sequence>
<evidence type="ECO:0000256" key="3">
    <source>
        <dbReference type="PROSITE-ProRule" id="PRU00708"/>
    </source>
</evidence>
<dbReference type="Pfam" id="PF01535">
    <property type="entry name" value="PPR"/>
    <property type="match status" value="6"/>
</dbReference>
<dbReference type="NCBIfam" id="TIGR00756">
    <property type="entry name" value="PPR"/>
    <property type="match status" value="8"/>
</dbReference>
<keyword evidence="6" id="KW-1185">Reference proteome</keyword>
<feature type="repeat" description="PPR" evidence="3">
    <location>
        <begin position="209"/>
        <end position="243"/>
    </location>
</feature>
<evidence type="ECO:0000256" key="2">
    <source>
        <dbReference type="ARBA" id="ARBA00022737"/>
    </source>
</evidence>
<evidence type="ECO:0000256" key="1">
    <source>
        <dbReference type="ARBA" id="ARBA00006643"/>
    </source>
</evidence>
<evidence type="ECO:0000259" key="4">
    <source>
        <dbReference type="Pfam" id="PF14432"/>
    </source>
</evidence>
<dbReference type="Pfam" id="PF14432">
    <property type="entry name" value="DYW_deaminase"/>
    <property type="match status" value="1"/>
</dbReference>
<dbReference type="EnsemblPlants" id="Kaladp0016s0325.1.v1.1">
    <property type="protein sequence ID" value="Kaladp0016s0325.1.v1.1.CDS.1"/>
    <property type="gene ID" value="Kaladp0016s0325.v1.1"/>
</dbReference>
<dbReference type="Gene3D" id="1.25.40.10">
    <property type="entry name" value="Tetratricopeptide repeat domain"/>
    <property type="match status" value="6"/>
</dbReference>
<dbReference type="GO" id="GO:0008270">
    <property type="term" value="F:zinc ion binding"/>
    <property type="evidence" value="ECO:0007669"/>
    <property type="project" value="InterPro"/>
</dbReference>
<feature type="repeat" description="PPR" evidence="3">
    <location>
        <begin position="411"/>
        <end position="445"/>
    </location>
</feature>
<name>A0A7N0T0J4_KALFE</name>
<proteinExistence type="inferred from homology"/>
<organism evidence="5 6">
    <name type="scientific">Kalanchoe fedtschenkoi</name>
    <name type="common">Lavender scallops</name>
    <name type="synonym">South American air plant</name>
    <dbReference type="NCBI Taxonomy" id="63787"/>
    <lineage>
        <taxon>Eukaryota</taxon>
        <taxon>Viridiplantae</taxon>
        <taxon>Streptophyta</taxon>
        <taxon>Embryophyta</taxon>
        <taxon>Tracheophyta</taxon>
        <taxon>Spermatophyta</taxon>
        <taxon>Magnoliopsida</taxon>
        <taxon>eudicotyledons</taxon>
        <taxon>Gunneridae</taxon>
        <taxon>Pentapetalae</taxon>
        <taxon>Saxifragales</taxon>
        <taxon>Crassulaceae</taxon>
        <taxon>Kalanchoe</taxon>
    </lineage>
</organism>